<keyword evidence="2" id="KW-1185">Reference proteome</keyword>
<evidence type="ECO:0000313" key="1">
    <source>
        <dbReference type="EMBL" id="KAK3387801.1"/>
    </source>
</evidence>
<accession>A0AAE0U1W0</accession>
<comment type="caution">
    <text evidence="1">The sequence shown here is derived from an EMBL/GenBank/DDBJ whole genome shotgun (WGS) entry which is preliminary data.</text>
</comment>
<dbReference type="Proteomes" id="UP001285441">
    <property type="component" value="Unassembled WGS sequence"/>
</dbReference>
<dbReference type="AlphaFoldDB" id="A0AAE0U1W0"/>
<sequence>MYGGSAHRSTSYRGRHGCLHPPKLRPSSIPWNMCASFLDSGLYASMTFEATRLIGVMPLLGILLASPDLTKLGLSMHKDTIKEACKIDGCSAAETICCKNREVSFFLALCRSYNMMGRQPLRLKSLELGLGMLLDDTIEPPNVNLQNLTPGEFDMTHEQVKRRAHELIQFADPSALEVLCIFGSPLTVTITSSRLGIKQSHAIFFVADIRSCQV</sequence>
<dbReference type="EMBL" id="JAULSW010000003">
    <property type="protein sequence ID" value="KAK3387801.1"/>
    <property type="molecule type" value="Genomic_DNA"/>
</dbReference>
<protein>
    <submittedName>
        <fullName evidence="1">Uncharacterized protein</fullName>
    </submittedName>
</protein>
<gene>
    <name evidence="1" type="ORF">B0H63DRAFT_165272</name>
</gene>
<organism evidence="1 2">
    <name type="scientific">Podospora didyma</name>
    <dbReference type="NCBI Taxonomy" id="330526"/>
    <lineage>
        <taxon>Eukaryota</taxon>
        <taxon>Fungi</taxon>
        <taxon>Dikarya</taxon>
        <taxon>Ascomycota</taxon>
        <taxon>Pezizomycotina</taxon>
        <taxon>Sordariomycetes</taxon>
        <taxon>Sordariomycetidae</taxon>
        <taxon>Sordariales</taxon>
        <taxon>Podosporaceae</taxon>
        <taxon>Podospora</taxon>
    </lineage>
</organism>
<reference evidence="1" key="2">
    <citation type="submission" date="2023-06" db="EMBL/GenBank/DDBJ databases">
        <authorList>
            <consortium name="Lawrence Berkeley National Laboratory"/>
            <person name="Haridas S."/>
            <person name="Hensen N."/>
            <person name="Bonometti L."/>
            <person name="Westerberg I."/>
            <person name="Brannstrom I.O."/>
            <person name="Guillou S."/>
            <person name="Cros-Aarteil S."/>
            <person name="Calhoun S."/>
            <person name="Kuo A."/>
            <person name="Mondo S."/>
            <person name="Pangilinan J."/>
            <person name="Riley R."/>
            <person name="LaButti K."/>
            <person name="Andreopoulos B."/>
            <person name="Lipzen A."/>
            <person name="Chen C."/>
            <person name="Yanf M."/>
            <person name="Daum C."/>
            <person name="Ng V."/>
            <person name="Clum A."/>
            <person name="Steindorff A."/>
            <person name="Ohm R."/>
            <person name="Martin F."/>
            <person name="Silar P."/>
            <person name="Natvig D."/>
            <person name="Lalanne C."/>
            <person name="Gautier V."/>
            <person name="Ament-velasquez S.L."/>
            <person name="Kruys A."/>
            <person name="Hutchinson M.I."/>
            <person name="Powell A.J."/>
            <person name="Barry K."/>
            <person name="Miller A.N."/>
            <person name="Grigoriev I.V."/>
            <person name="Debuchy R."/>
            <person name="Gladieux P."/>
            <person name="Thoren M.H."/>
            <person name="Johannesson H."/>
        </authorList>
    </citation>
    <scope>NUCLEOTIDE SEQUENCE</scope>
    <source>
        <strain evidence="1">CBS 232.78</strain>
    </source>
</reference>
<reference evidence="1" key="1">
    <citation type="journal article" date="2023" name="Mol. Phylogenet. Evol.">
        <title>Genome-scale phylogeny and comparative genomics of the fungal order Sordariales.</title>
        <authorList>
            <person name="Hensen N."/>
            <person name="Bonometti L."/>
            <person name="Westerberg I."/>
            <person name="Brannstrom I.O."/>
            <person name="Guillou S."/>
            <person name="Cros-Aarteil S."/>
            <person name="Calhoun S."/>
            <person name="Haridas S."/>
            <person name="Kuo A."/>
            <person name="Mondo S."/>
            <person name="Pangilinan J."/>
            <person name="Riley R."/>
            <person name="LaButti K."/>
            <person name="Andreopoulos B."/>
            <person name="Lipzen A."/>
            <person name="Chen C."/>
            <person name="Yan M."/>
            <person name="Daum C."/>
            <person name="Ng V."/>
            <person name="Clum A."/>
            <person name="Steindorff A."/>
            <person name="Ohm R.A."/>
            <person name="Martin F."/>
            <person name="Silar P."/>
            <person name="Natvig D.O."/>
            <person name="Lalanne C."/>
            <person name="Gautier V."/>
            <person name="Ament-Velasquez S.L."/>
            <person name="Kruys A."/>
            <person name="Hutchinson M.I."/>
            <person name="Powell A.J."/>
            <person name="Barry K."/>
            <person name="Miller A.N."/>
            <person name="Grigoriev I.V."/>
            <person name="Debuchy R."/>
            <person name="Gladieux P."/>
            <person name="Hiltunen Thoren M."/>
            <person name="Johannesson H."/>
        </authorList>
    </citation>
    <scope>NUCLEOTIDE SEQUENCE</scope>
    <source>
        <strain evidence="1">CBS 232.78</strain>
    </source>
</reference>
<name>A0AAE0U1W0_9PEZI</name>
<evidence type="ECO:0000313" key="2">
    <source>
        <dbReference type="Proteomes" id="UP001285441"/>
    </source>
</evidence>
<proteinExistence type="predicted"/>